<dbReference type="AlphaFoldDB" id="A0A0D3I0N2"/>
<dbReference type="GeneID" id="17250990"/>
<proteinExistence type="predicted"/>
<dbReference type="KEGG" id="ehx:EMIHUDRAFT_453757"/>
<evidence type="ECO:0000313" key="1">
    <source>
        <dbReference type="EnsemblProtists" id="EOD04817"/>
    </source>
</evidence>
<dbReference type="Proteomes" id="UP000013827">
    <property type="component" value="Unassembled WGS sequence"/>
</dbReference>
<dbReference type="HOGENOM" id="CLU_2659741_0_0_1"/>
<organism evidence="1 2">
    <name type="scientific">Emiliania huxleyi (strain CCMP1516)</name>
    <dbReference type="NCBI Taxonomy" id="280463"/>
    <lineage>
        <taxon>Eukaryota</taxon>
        <taxon>Haptista</taxon>
        <taxon>Haptophyta</taxon>
        <taxon>Prymnesiophyceae</taxon>
        <taxon>Isochrysidales</taxon>
        <taxon>Noelaerhabdaceae</taxon>
        <taxon>Emiliania</taxon>
    </lineage>
</organism>
<dbReference type="RefSeq" id="XP_005757246.1">
    <property type="nucleotide sequence ID" value="XM_005757189.1"/>
</dbReference>
<name>A0A0D3I0N2_EMIH1</name>
<evidence type="ECO:0000313" key="2">
    <source>
        <dbReference type="Proteomes" id="UP000013827"/>
    </source>
</evidence>
<accession>A0A0D3I0N2</accession>
<sequence>MPSALIEYPCVWKEKRKQEWPFDAKADGLFMQCESHNDRVVYFTQLTESKGGVCSVGETVQLDPATFALMPRLFAT</sequence>
<keyword evidence="2" id="KW-1185">Reference proteome</keyword>
<reference evidence="2" key="1">
    <citation type="journal article" date="2013" name="Nature">
        <title>Pan genome of the phytoplankton Emiliania underpins its global distribution.</title>
        <authorList>
            <person name="Read B.A."/>
            <person name="Kegel J."/>
            <person name="Klute M.J."/>
            <person name="Kuo A."/>
            <person name="Lefebvre S.C."/>
            <person name="Maumus F."/>
            <person name="Mayer C."/>
            <person name="Miller J."/>
            <person name="Monier A."/>
            <person name="Salamov A."/>
            <person name="Young J."/>
            <person name="Aguilar M."/>
            <person name="Claverie J.M."/>
            <person name="Frickenhaus S."/>
            <person name="Gonzalez K."/>
            <person name="Herman E.K."/>
            <person name="Lin Y.C."/>
            <person name="Napier J."/>
            <person name="Ogata H."/>
            <person name="Sarno A.F."/>
            <person name="Shmutz J."/>
            <person name="Schroeder D."/>
            <person name="de Vargas C."/>
            <person name="Verret F."/>
            <person name="von Dassow P."/>
            <person name="Valentin K."/>
            <person name="Van de Peer Y."/>
            <person name="Wheeler G."/>
            <person name="Dacks J.B."/>
            <person name="Delwiche C.F."/>
            <person name="Dyhrman S.T."/>
            <person name="Glockner G."/>
            <person name="John U."/>
            <person name="Richards T."/>
            <person name="Worden A.Z."/>
            <person name="Zhang X."/>
            <person name="Grigoriev I.V."/>
            <person name="Allen A.E."/>
            <person name="Bidle K."/>
            <person name="Borodovsky M."/>
            <person name="Bowler C."/>
            <person name="Brownlee C."/>
            <person name="Cock J.M."/>
            <person name="Elias M."/>
            <person name="Gladyshev V.N."/>
            <person name="Groth M."/>
            <person name="Guda C."/>
            <person name="Hadaegh A."/>
            <person name="Iglesias-Rodriguez M.D."/>
            <person name="Jenkins J."/>
            <person name="Jones B.M."/>
            <person name="Lawson T."/>
            <person name="Leese F."/>
            <person name="Lindquist E."/>
            <person name="Lobanov A."/>
            <person name="Lomsadze A."/>
            <person name="Malik S.B."/>
            <person name="Marsh M.E."/>
            <person name="Mackinder L."/>
            <person name="Mock T."/>
            <person name="Mueller-Roeber B."/>
            <person name="Pagarete A."/>
            <person name="Parker M."/>
            <person name="Probert I."/>
            <person name="Quesneville H."/>
            <person name="Raines C."/>
            <person name="Rensing S.A."/>
            <person name="Riano-Pachon D.M."/>
            <person name="Richier S."/>
            <person name="Rokitta S."/>
            <person name="Shiraiwa Y."/>
            <person name="Soanes D.M."/>
            <person name="van der Giezen M."/>
            <person name="Wahlund T.M."/>
            <person name="Williams B."/>
            <person name="Wilson W."/>
            <person name="Wolfe G."/>
            <person name="Wurch L.L."/>
        </authorList>
    </citation>
    <scope>NUCLEOTIDE SEQUENCE</scope>
</reference>
<dbReference type="EnsemblProtists" id="EOD04817">
    <property type="protein sequence ID" value="EOD04817"/>
    <property type="gene ID" value="EMIHUDRAFT_453757"/>
</dbReference>
<protein>
    <submittedName>
        <fullName evidence="1">Uncharacterized protein</fullName>
    </submittedName>
</protein>
<reference evidence="1" key="2">
    <citation type="submission" date="2024-10" db="UniProtKB">
        <authorList>
            <consortium name="EnsemblProtists"/>
        </authorList>
    </citation>
    <scope>IDENTIFICATION</scope>
</reference>
<dbReference type="PaxDb" id="2903-EOD04817"/>